<proteinExistence type="predicted"/>
<reference evidence="2 3" key="1">
    <citation type="submission" date="2018-01" db="EMBL/GenBank/DDBJ databases">
        <title>Tropical forage species Digitaria eriantha prevents oxidative stress under low temperature conditions by the incorporation of polyhydroxybutyrate-producing endophytic bacteria.</title>
        <authorList>
            <person name="Stritzler M."/>
            <person name="Ayub N."/>
        </authorList>
    </citation>
    <scope>NUCLEOTIDE SEQUENCE [LARGE SCALE GENOMIC DNA]</scope>
    <source>
        <strain evidence="2 3">FR1</strain>
    </source>
</reference>
<dbReference type="Proteomes" id="UP000235315">
    <property type="component" value="Chromosome"/>
</dbReference>
<gene>
    <name evidence="2" type="ORF">C1C98_13290</name>
</gene>
<evidence type="ECO:0000313" key="3">
    <source>
        <dbReference type="Proteomes" id="UP000235315"/>
    </source>
</evidence>
<evidence type="ECO:0000256" key="1">
    <source>
        <dbReference type="SAM" id="MobiDB-lite"/>
    </source>
</evidence>
<dbReference type="EMBL" id="CP025738">
    <property type="protein sequence ID" value="AUO46361.1"/>
    <property type="molecule type" value="Genomic_DNA"/>
</dbReference>
<protein>
    <submittedName>
        <fullName evidence="2">Uncharacterized protein</fullName>
    </submittedName>
</protein>
<evidence type="ECO:0000313" key="2">
    <source>
        <dbReference type="EMBL" id="AUO46361.1"/>
    </source>
</evidence>
<sequence length="76" mass="7649">MPGSSIGPGRQGAGISEMVEEEGARSAQPDIGDARPALEKVGLYPSGEAVGAGLPVVSPHSIVARIAPSVTQKTRV</sequence>
<organism evidence="2 3">
    <name type="scientific">Pseudomonas ogarae (strain DSM 112162 / CECT 30235 / F113)</name>
    <dbReference type="NCBI Taxonomy" id="1114970"/>
    <lineage>
        <taxon>Bacteria</taxon>
        <taxon>Pseudomonadati</taxon>
        <taxon>Pseudomonadota</taxon>
        <taxon>Gammaproteobacteria</taxon>
        <taxon>Pseudomonadales</taxon>
        <taxon>Pseudomonadaceae</taxon>
        <taxon>Pseudomonas</taxon>
    </lineage>
</organism>
<feature type="region of interest" description="Disordered" evidence="1">
    <location>
        <begin position="1"/>
        <end position="35"/>
    </location>
</feature>
<keyword evidence="3" id="KW-1185">Reference proteome</keyword>
<accession>A0ABM6QYL5</accession>
<name>A0ABM6QYL5_PSEO1</name>